<reference evidence="2" key="1">
    <citation type="submission" date="2022-10" db="EMBL/GenBank/DDBJ databases">
        <title>Tapping the CABI collections for fungal endophytes: first genome assemblies for Collariella, Neodidymelliopsis, Ascochyta clinopodiicola, Didymella pomorum, Didymosphaeria variabile, Neocosmospora piperis and Neocucurbitaria cava.</title>
        <authorList>
            <person name="Hill R."/>
        </authorList>
    </citation>
    <scope>NUCLEOTIDE SEQUENCE</scope>
    <source>
        <strain evidence="2">IMI 355082</strain>
    </source>
</reference>
<sequence length="68" mass="7269">MSGAPKARLTARRGFGSALKDMGTAWRGGAVAQKDRVNRVFQDIPSGSPCEGLQSEDREVFLPLHSGP</sequence>
<dbReference type="EMBL" id="JAPEVB010000001">
    <property type="protein sequence ID" value="KAJ4397645.1"/>
    <property type="molecule type" value="Genomic_DNA"/>
</dbReference>
<evidence type="ECO:0000313" key="2">
    <source>
        <dbReference type="EMBL" id="KAJ4397645.1"/>
    </source>
</evidence>
<protein>
    <submittedName>
        <fullName evidence="2">Uncharacterized protein</fullName>
    </submittedName>
</protein>
<evidence type="ECO:0000256" key="1">
    <source>
        <dbReference type="SAM" id="MobiDB-lite"/>
    </source>
</evidence>
<feature type="region of interest" description="Disordered" evidence="1">
    <location>
        <begin position="45"/>
        <end position="68"/>
    </location>
</feature>
<gene>
    <name evidence="2" type="ORF">N0V93_001878</name>
</gene>
<dbReference type="AlphaFoldDB" id="A0A9W8Z4Q0"/>
<accession>A0A9W8Z4Q0</accession>
<keyword evidence="3" id="KW-1185">Reference proteome</keyword>
<dbReference type="Proteomes" id="UP001140453">
    <property type="component" value="Unassembled WGS sequence"/>
</dbReference>
<proteinExistence type="predicted"/>
<evidence type="ECO:0000313" key="3">
    <source>
        <dbReference type="Proteomes" id="UP001140453"/>
    </source>
</evidence>
<name>A0A9W8Z4Q0_9PEZI</name>
<organism evidence="2 3">
    <name type="scientific">Gnomoniopsis smithogilvyi</name>
    <dbReference type="NCBI Taxonomy" id="1191159"/>
    <lineage>
        <taxon>Eukaryota</taxon>
        <taxon>Fungi</taxon>
        <taxon>Dikarya</taxon>
        <taxon>Ascomycota</taxon>
        <taxon>Pezizomycotina</taxon>
        <taxon>Sordariomycetes</taxon>
        <taxon>Sordariomycetidae</taxon>
        <taxon>Diaporthales</taxon>
        <taxon>Gnomoniaceae</taxon>
        <taxon>Gnomoniopsis</taxon>
    </lineage>
</organism>
<comment type="caution">
    <text evidence="2">The sequence shown here is derived from an EMBL/GenBank/DDBJ whole genome shotgun (WGS) entry which is preliminary data.</text>
</comment>